<protein>
    <submittedName>
        <fullName evidence="1">Uncharacterized protein</fullName>
    </submittedName>
</protein>
<dbReference type="AlphaFoldDB" id="A0AAV4P3A4"/>
<gene>
    <name evidence="1" type="ORF">CEXT_757821</name>
</gene>
<accession>A0AAV4P3A4</accession>
<keyword evidence="2" id="KW-1185">Reference proteome</keyword>
<dbReference type="Proteomes" id="UP001054945">
    <property type="component" value="Unassembled WGS sequence"/>
</dbReference>
<evidence type="ECO:0000313" key="1">
    <source>
        <dbReference type="EMBL" id="GIX91712.1"/>
    </source>
</evidence>
<organism evidence="1 2">
    <name type="scientific">Caerostris extrusa</name>
    <name type="common">Bark spider</name>
    <name type="synonym">Caerostris bankana</name>
    <dbReference type="NCBI Taxonomy" id="172846"/>
    <lineage>
        <taxon>Eukaryota</taxon>
        <taxon>Metazoa</taxon>
        <taxon>Ecdysozoa</taxon>
        <taxon>Arthropoda</taxon>
        <taxon>Chelicerata</taxon>
        <taxon>Arachnida</taxon>
        <taxon>Araneae</taxon>
        <taxon>Araneomorphae</taxon>
        <taxon>Entelegynae</taxon>
        <taxon>Araneoidea</taxon>
        <taxon>Araneidae</taxon>
        <taxon>Caerostris</taxon>
    </lineage>
</organism>
<sequence length="69" mass="7742">MFTNLQLSVRSGTDGRGHLMECQVDEVVLSVKFSAEHAHVSCILKSSMCGAVLLRNVREWLEDTVGWTY</sequence>
<proteinExistence type="predicted"/>
<evidence type="ECO:0000313" key="2">
    <source>
        <dbReference type="Proteomes" id="UP001054945"/>
    </source>
</evidence>
<dbReference type="EMBL" id="BPLR01021610">
    <property type="protein sequence ID" value="GIX91712.1"/>
    <property type="molecule type" value="Genomic_DNA"/>
</dbReference>
<reference evidence="1 2" key="1">
    <citation type="submission" date="2021-06" db="EMBL/GenBank/DDBJ databases">
        <title>Caerostris extrusa draft genome.</title>
        <authorList>
            <person name="Kono N."/>
            <person name="Arakawa K."/>
        </authorList>
    </citation>
    <scope>NUCLEOTIDE SEQUENCE [LARGE SCALE GENOMIC DNA]</scope>
</reference>
<name>A0AAV4P3A4_CAEEX</name>
<comment type="caution">
    <text evidence="1">The sequence shown here is derived from an EMBL/GenBank/DDBJ whole genome shotgun (WGS) entry which is preliminary data.</text>
</comment>